<dbReference type="SUPFAM" id="SSF51735">
    <property type="entry name" value="NAD(P)-binding Rossmann-fold domains"/>
    <property type="match status" value="1"/>
</dbReference>
<dbReference type="RefSeq" id="WP_201883552.1">
    <property type="nucleotide sequence ID" value="NZ_JAERRF010000250.1"/>
</dbReference>
<dbReference type="PANTHER" id="PTHR43775">
    <property type="entry name" value="FATTY ACID SYNTHASE"/>
    <property type="match status" value="1"/>
</dbReference>
<name>A0ABS1NSU6_9ACTN</name>
<evidence type="ECO:0000256" key="2">
    <source>
        <dbReference type="ARBA" id="ARBA00022553"/>
    </source>
</evidence>
<dbReference type="InterPro" id="IPR036291">
    <property type="entry name" value="NAD(P)-bd_dom_sf"/>
</dbReference>
<organism evidence="4 5">
    <name type="scientific">Streptomyces coffeae</name>
    <dbReference type="NCBI Taxonomy" id="621382"/>
    <lineage>
        <taxon>Bacteria</taxon>
        <taxon>Bacillati</taxon>
        <taxon>Actinomycetota</taxon>
        <taxon>Actinomycetes</taxon>
        <taxon>Kitasatosporales</taxon>
        <taxon>Streptomycetaceae</taxon>
        <taxon>Streptomyces</taxon>
    </lineage>
</organism>
<dbReference type="InterPro" id="IPR057326">
    <property type="entry name" value="KR_dom"/>
</dbReference>
<keyword evidence="1" id="KW-0596">Phosphopantetheine</keyword>
<sequence length="74" mass="7636">AKAEGARHLHELTRDLGLSAFVLFSSFSATVGGAGQGNYAAANAYVDALAEVRRSEGLPATSIAWGPWAEDGMA</sequence>
<feature type="non-terminal residue" evidence="4">
    <location>
        <position position="1"/>
    </location>
</feature>
<dbReference type="Proteomes" id="UP000634229">
    <property type="component" value="Unassembled WGS sequence"/>
</dbReference>
<dbReference type="InterPro" id="IPR050091">
    <property type="entry name" value="PKS_NRPS_Biosynth_Enz"/>
</dbReference>
<protein>
    <submittedName>
        <fullName evidence="4">KR domain-containing protein</fullName>
    </submittedName>
</protein>
<feature type="non-terminal residue" evidence="4">
    <location>
        <position position="74"/>
    </location>
</feature>
<accession>A0ABS1NSU6</accession>
<proteinExistence type="predicted"/>
<dbReference type="Pfam" id="PF08659">
    <property type="entry name" value="KR"/>
    <property type="match status" value="1"/>
</dbReference>
<dbReference type="PANTHER" id="PTHR43775:SF37">
    <property type="entry name" value="SI:DKEY-61P9.11"/>
    <property type="match status" value="1"/>
</dbReference>
<feature type="domain" description="Ketoreductase" evidence="3">
    <location>
        <begin position="1"/>
        <end position="71"/>
    </location>
</feature>
<gene>
    <name evidence="4" type="ORF">JK363_41875</name>
</gene>
<comment type="caution">
    <text evidence="4">The sequence shown here is derived from an EMBL/GenBank/DDBJ whole genome shotgun (WGS) entry which is preliminary data.</text>
</comment>
<keyword evidence="2" id="KW-0597">Phosphoprotein</keyword>
<dbReference type="SMART" id="SM00822">
    <property type="entry name" value="PKS_KR"/>
    <property type="match status" value="1"/>
</dbReference>
<dbReference type="Gene3D" id="3.40.50.720">
    <property type="entry name" value="NAD(P)-binding Rossmann-like Domain"/>
    <property type="match status" value="1"/>
</dbReference>
<evidence type="ECO:0000256" key="1">
    <source>
        <dbReference type="ARBA" id="ARBA00022450"/>
    </source>
</evidence>
<evidence type="ECO:0000313" key="5">
    <source>
        <dbReference type="Proteomes" id="UP000634229"/>
    </source>
</evidence>
<reference evidence="4 5" key="1">
    <citation type="submission" date="2021-01" db="EMBL/GenBank/DDBJ databases">
        <title>WGS of actinomycetes isolated from Thailand.</title>
        <authorList>
            <person name="Thawai C."/>
        </authorList>
    </citation>
    <scope>NUCLEOTIDE SEQUENCE [LARGE SCALE GENOMIC DNA]</scope>
    <source>
        <strain evidence="4 5">CA1R205</strain>
    </source>
</reference>
<evidence type="ECO:0000259" key="3">
    <source>
        <dbReference type="SMART" id="SM00822"/>
    </source>
</evidence>
<evidence type="ECO:0000313" key="4">
    <source>
        <dbReference type="EMBL" id="MBL1103005.1"/>
    </source>
</evidence>
<dbReference type="EMBL" id="JAERRF010000250">
    <property type="protein sequence ID" value="MBL1103005.1"/>
    <property type="molecule type" value="Genomic_DNA"/>
</dbReference>
<keyword evidence="5" id="KW-1185">Reference proteome</keyword>
<dbReference type="InterPro" id="IPR013968">
    <property type="entry name" value="PKS_KR"/>
</dbReference>